<feature type="transmembrane region" description="Helical" evidence="2">
    <location>
        <begin position="96"/>
        <end position="115"/>
    </location>
</feature>
<feature type="transmembrane region" description="Helical" evidence="2">
    <location>
        <begin position="135"/>
        <end position="162"/>
    </location>
</feature>
<gene>
    <name evidence="3" type="ORF">K435DRAFT_970175</name>
</gene>
<evidence type="ECO:0000256" key="1">
    <source>
        <dbReference type="SAM" id="MobiDB-lite"/>
    </source>
</evidence>
<evidence type="ECO:0000313" key="3">
    <source>
        <dbReference type="EMBL" id="THU86741.1"/>
    </source>
</evidence>
<accession>A0A4S8LDC5</accession>
<protein>
    <submittedName>
        <fullName evidence="3">Uncharacterized protein</fullName>
    </submittedName>
</protein>
<proteinExistence type="predicted"/>
<keyword evidence="4" id="KW-1185">Reference proteome</keyword>
<sequence length="224" mass="25375">MIIFIGITYGIILQLNYPFTHFPISDSLRDSLKWQTSAIIEQTGVYGTLYLTSVVPANIFILMFQYGTAKHYSGAVNKTEKEGYEMANFLRRLRFLHSKILYTISIAGIIDDIFFDRPEDMSLAEFAWARLSHNLLTYSVPSLFGIAIILVVFLIAMVVVKVCGSRTSRLRRVQSDEELGTADEAVSLDSNQEVMKVPLLEDGFEQKDERTDKKDVEKSAEKAI</sequence>
<feature type="region of interest" description="Disordered" evidence="1">
    <location>
        <begin position="202"/>
        <end position="224"/>
    </location>
</feature>
<keyword evidence="2" id="KW-0812">Transmembrane</keyword>
<reference evidence="3 4" key="1">
    <citation type="journal article" date="2019" name="Nat. Ecol. Evol.">
        <title>Megaphylogeny resolves global patterns of mushroom evolution.</title>
        <authorList>
            <person name="Varga T."/>
            <person name="Krizsan K."/>
            <person name="Foldi C."/>
            <person name="Dima B."/>
            <person name="Sanchez-Garcia M."/>
            <person name="Sanchez-Ramirez S."/>
            <person name="Szollosi G.J."/>
            <person name="Szarkandi J.G."/>
            <person name="Papp V."/>
            <person name="Albert L."/>
            <person name="Andreopoulos W."/>
            <person name="Angelini C."/>
            <person name="Antonin V."/>
            <person name="Barry K.W."/>
            <person name="Bougher N.L."/>
            <person name="Buchanan P."/>
            <person name="Buyck B."/>
            <person name="Bense V."/>
            <person name="Catcheside P."/>
            <person name="Chovatia M."/>
            <person name="Cooper J."/>
            <person name="Damon W."/>
            <person name="Desjardin D."/>
            <person name="Finy P."/>
            <person name="Geml J."/>
            <person name="Haridas S."/>
            <person name="Hughes K."/>
            <person name="Justo A."/>
            <person name="Karasinski D."/>
            <person name="Kautmanova I."/>
            <person name="Kiss B."/>
            <person name="Kocsube S."/>
            <person name="Kotiranta H."/>
            <person name="LaButti K.M."/>
            <person name="Lechner B.E."/>
            <person name="Liimatainen K."/>
            <person name="Lipzen A."/>
            <person name="Lukacs Z."/>
            <person name="Mihaltcheva S."/>
            <person name="Morgado L.N."/>
            <person name="Niskanen T."/>
            <person name="Noordeloos M.E."/>
            <person name="Ohm R.A."/>
            <person name="Ortiz-Santana B."/>
            <person name="Ovrebo C."/>
            <person name="Racz N."/>
            <person name="Riley R."/>
            <person name="Savchenko A."/>
            <person name="Shiryaev A."/>
            <person name="Soop K."/>
            <person name="Spirin V."/>
            <person name="Szebenyi C."/>
            <person name="Tomsovsky M."/>
            <person name="Tulloss R.E."/>
            <person name="Uehling J."/>
            <person name="Grigoriev I.V."/>
            <person name="Vagvolgyi C."/>
            <person name="Papp T."/>
            <person name="Martin F.M."/>
            <person name="Miettinen O."/>
            <person name="Hibbett D.S."/>
            <person name="Nagy L.G."/>
        </authorList>
    </citation>
    <scope>NUCLEOTIDE SEQUENCE [LARGE SCALE GENOMIC DNA]</scope>
    <source>
        <strain evidence="3 4">CBS 962.96</strain>
    </source>
</reference>
<dbReference type="AlphaFoldDB" id="A0A4S8LDC5"/>
<keyword evidence="2" id="KW-0472">Membrane</keyword>
<name>A0A4S8LDC5_DENBC</name>
<evidence type="ECO:0000313" key="4">
    <source>
        <dbReference type="Proteomes" id="UP000297245"/>
    </source>
</evidence>
<organism evidence="3 4">
    <name type="scientific">Dendrothele bispora (strain CBS 962.96)</name>
    <dbReference type="NCBI Taxonomy" id="1314807"/>
    <lineage>
        <taxon>Eukaryota</taxon>
        <taxon>Fungi</taxon>
        <taxon>Dikarya</taxon>
        <taxon>Basidiomycota</taxon>
        <taxon>Agaricomycotina</taxon>
        <taxon>Agaricomycetes</taxon>
        <taxon>Agaricomycetidae</taxon>
        <taxon>Agaricales</taxon>
        <taxon>Agaricales incertae sedis</taxon>
        <taxon>Dendrothele</taxon>
    </lineage>
</organism>
<evidence type="ECO:0000256" key="2">
    <source>
        <dbReference type="SAM" id="Phobius"/>
    </source>
</evidence>
<dbReference type="Proteomes" id="UP000297245">
    <property type="component" value="Unassembled WGS sequence"/>
</dbReference>
<keyword evidence="2" id="KW-1133">Transmembrane helix</keyword>
<dbReference type="EMBL" id="ML179482">
    <property type="protein sequence ID" value="THU86741.1"/>
    <property type="molecule type" value="Genomic_DNA"/>
</dbReference>
<feature type="compositionally biased region" description="Basic and acidic residues" evidence="1">
    <location>
        <begin position="204"/>
        <end position="224"/>
    </location>
</feature>